<evidence type="ECO:0000259" key="2">
    <source>
        <dbReference type="Pfam" id="PF21347"/>
    </source>
</evidence>
<sequence length="240" mass="26840">MKRFKNLSLFVLNLLILSALMAFVPGDSGDCTMYIASSKGATMELKNYSRKGKLQNIVRLNISDKTEANGKVMLNVDYAYYDKKDKDVKAKGKYKAVCENGVFKFEFGALTPVAGQQKGKNMKIEMESDYLDIPANPSVGQTLKNGTLTMKVQAEGMPNMFNTKIAMTDRKVVGLEKVTTPAGTFDCVKITYNSEMKMSFIKTRSRTVEWFAKGVGLVRSEFYNKRGKMAGYTILTKLKK</sequence>
<keyword evidence="1" id="KW-0732">Signal</keyword>
<evidence type="ECO:0000256" key="1">
    <source>
        <dbReference type="SAM" id="SignalP"/>
    </source>
</evidence>
<dbReference type="RefSeq" id="WP_002701705.1">
    <property type="nucleotide sequence ID" value="NZ_AAWS01000040.1"/>
</dbReference>
<evidence type="ECO:0000313" key="3">
    <source>
        <dbReference type="EMBL" id="EAY25942.1"/>
    </source>
</evidence>
<feature type="signal peptide" evidence="1">
    <location>
        <begin position="1"/>
        <end position="22"/>
    </location>
</feature>
<dbReference type="Proteomes" id="UP000004095">
    <property type="component" value="Unassembled WGS sequence"/>
</dbReference>
<dbReference type="Gene3D" id="2.40.360.20">
    <property type="match status" value="1"/>
</dbReference>
<dbReference type="AlphaFoldDB" id="A1ZUC3"/>
<organism evidence="3 4">
    <name type="scientific">Microscilla marina ATCC 23134</name>
    <dbReference type="NCBI Taxonomy" id="313606"/>
    <lineage>
        <taxon>Bacteria</taxon>
        <taxon>Pseudomonadati</taxon>
        <taxon>Bacteroidota</taxon>
        <taxon>Cytophagia</taxon>
        <taxon>Cytophagales</taxon>
        <taxon>Microscillaceae</taxon>
        <taxon>Microscilla</taxon>
    </lineage>
</organism>
<accession>A1ZUC3</accession>
<name>A1ZUC3_MICM2</name>
<feature type="chain" id="PRO_5002641929" description="DUF3108 domain-containing protein" evidence="1">
    <location>
        <begin position="23"/>
        <end position="240"/>
    </location>
</feature>
<keyword evidence="4" id="KW-1185">Reference proteome</keyword>
<evidence type="ECO:0000313" key="4">
    <source>
        <dbReference type="Proteomes" id="UP000004095"/>
    </source>
</evidence>
<proteinExistence type="predicted"/>
<reference evidence="3 4" key="1">
    <citation type="submission" date="2007-01" db="EMBL/GenBank/DDBJ databases">
        <authorList>
            <person name="Haygood M."/>
            <person name="Podell S."/>
            <person name="Anderson C."/>
            <person name="Hopkinson B."/>
            <person name="Roe K."/>
            <person name="Barbeau K."/>
            <person name="Gaasterland T."/>
            <person name="Ferriera S."/>
            <person name="Johnson J."/>
            <person name="Kravitz S."/>
            <person name="Beeson K."/>
            <person name="Sutton G."/>
            <person name="Rogers Y.-H."/>
            <person name="Friedman R."/>
            <person name="Frazier M."/>
            <person name="Venter J.C."/>
        </authorList>
    </citation>
    <scope>NUCLEOTIDE SEQUENCE [LARGE SCALE GENOMIC DNA]</scope>
    <source>
        <strain evidence="3 4">ATCC 23134</strain>
    </source>
</reference>
<protein>
    <recommendedName>
        <fullName evidence="2">DUF3108 domain-containing protein</fullName>
    </recommendedName>
</protein>
<gene>
    <name evidence="3" type="ORF">M23134_07087</name>
</gene>
<dbReference type="InterPro" id="IPR049279">
    <property type="entry name" value="DUF3108-like"/>
</dbReference>
<dbReference type="Pfam" id="PF21347">
    <property type="entry name" value="DUF3108_like"/>
    <property type="match status" value="1"/>
</dbReference>
<comment type="caution">
    <text evidence="3">The sequence shown here is derived from an EMBL/GenBank/DDBJ whole genome shotgun (WGS) entry which is preliminary data.</text>
</comment>
<dbReference type="eggNOG" id="ENOG502ZBYG">
    <property type="taxonomic scope" value="Bacteria"/>
</dbReference>
<dbReference type="EMBL" id="AAWS01000040">
    <property type="protein sequence ID" value="EAY25942.1"/>
    <property type="molecule type" value="Genomic_DNA"/>
</dbReference>
<dbReference type="OrthoDB" id="665223at2"/>
<feature type="domain" description="DUF3108" evidence="2">
    <location>
        <begin position="39"/>
        <end position="235"/>
    </location>
</feature>